<evidence type="ECO:0008006" key="3">
    <source>
        <dbReference type="Google" id="ProtNLM"/>
    </source>
</evidence>
<name>A0ABU1UDB5_9MICC</name>
<protein>
    <recommendedName>
        <fullName evidence="3">XRE family transcriptional regulator</fullName>
    </recommendedName>
</protein>
<keyword evidence="2" id="KW-1185">Reference proteome</keyword>
<proteinExistence type="predicted"/>
<evidence type="ECO:0000313" key="2">
    <source>
        <dbReference type="Proteomes" id="UP001252243"/>
    </source>
</evidence>
<dbReference type="Proteomes" id="UP001252243">
    <property type="component" value="Unassembled WGS sequence"/>
</dbReference>
<organism evidence="1 2">
    <name type="scientific">Arthrobacter ginsengisoli</name>
    <dbReference type="NCBI Taxonomy" id="1356565"/>
    <lineage>
        <taxon>Bacteria</taxon>
        <taxon>Bacillati</taxon>
        <taxon>Actinomycetota</taxon>
        <taxon>Actinomycetes</taxon>
        <taxon>Micrococcales</taxon>
        <taxon>Micrococcaceae</taxon>
        <taxon>Arthrobacter</taxon>
    </lineage>
</organism>
<comment type="caution">
    <text evidence="1">The sequence shown here is derived from an EMBL/GenBank/DDBJ whole genome shotgun (WGS) entry which is preliminary data.</text>
</comment>
<gene>
    <name evidence="1" type="ORF">J2X01_002454</name>
</gene>
<accession>A0ABU1UDB5</accession>
<dbReference type="EMBL" id="JAVDVQ010000009">
    <property type="protein sequence ID" value="MDR7083161.1"/>
    <property type="molecule type" value="Genomic_DNA"/>
</dbReference>
<evidence type="ECO:0000313" key="1">
    <source>
        <dbReference type="EMBL" id="MDR7083161.1"/>
    </source>
</evidence>
<sequence>MNSDADAYKKALQCRKSFNFLQTLESHGHRYEKLALAYHAGVLHPQSLSGYISGDTPSTYPSTIAAAISL</sequence>
<reference evidence="1 2" key="1">
    <citation type="submission" date="2023-07" db="EMBL/GenBank/DDBJ databases">
        <title>Sorghum-associated microbial communities from plants grown in Nebraska, USA.</title>
        <authorList>
            <person name="Schachtman D."/>
        </authorList>
    </citation>
    <scope>NUCLEOTIDE SEQUENCE [LARGE SCALE GENOMIC DNA]</scope>
    <source>
        <strain evidence="1 2">BE167</strain>
    </source>
</reference>